<sequence length="102" mass="12436">MELLNEKIRNDGFYSVGFNPVVKQYIMIVTICHWFWFERYYLISKEEYEWFDSAIQKLDDLANECYRQGIEHPRFYCSELKCENTLKQEMNLRSATNKQQTD</sequence>
<comment type="caution">
    <text evidence="2">The sequence shown here is derived from an EMBL/GenBank/DDBJ whole genome shotgun (WGS) entry which is preliminary data.</text>
</comment>
<proteinExistence type="predicted"/>
<evidence type="ECO:0000313" key="2">
    <source>
        <dbReference type="EMBL" id="MDN0050056.1"/>
    </source>
</evidence>
<evidence type="ECO:0000313" key="3">
    <source>
        <dbReference type="Proteomes" id="UP001167871"/>
    </source>
</evidence>
<dbReference type="EMBL" id="JAUEII010000026">
    <property type="protein sequence ID" value="MDN0050056.1"/>
    <property type="molecule type" value="Genomic_DNA"/>
</dbReference>
<reference evidence="2" key="1">
    <citation type="submission" date="2023-06" db="EMBL/GenBank/DDBJ databases">
        <authorList>
            <person name="Zeman M."/>
            <person name="Kubasova T."/>
            <person name="Jahodarova E."/>
            <person name="Nykrynova M."/>
            <person name="Rychlik I."/>
        </authorList>
    </citation>
    <scope>NUCLEOTIDE SEQUENCE</scope>
    <source>
        <strain evidence="2">84_SSukc20</strain>
    </source>
</reference>
<keyword evidence="1" id="KW-0812">Transmembrane</keyword>
<dbReference type="Proteomes" id="UP001167871">
    <property type="component" value="Unassembled WGS sequence"/>
</dbReference>
<evidence type="ECO:0000256" key="1">
    <source>
        <dbReference type="SAM" id="Phobius"/>
    </source>
</evidence>
<accession>A0ABT7X7K2</accession>
<protein>
    <submittedName>
        <fullName evidence="2">Uncharacterized protein</fullName>
    </submittedName>
</protein>
<dbReference type="RefSeq" id="WP_087335012.1">
    <property type="nucleotide sequence ID" value="NZ_JAUEII010000026.1"/>
</dbReference>
<name>A0ABT7X7K2_9BACE</name>
<keyword evidence="1" id="KW-1133">Transmembrane helix</keyword>
<keyword evidence="3" id="KW-1185">Reference proteome</keyword>
<gene>
    <name evidence="2" type="ORF">QVO10_11775</name>
</gene>
<reference evidence="2" key="2">
    <citation type="submission" date="2024-05" db="EMBL/GenBank/DDBJ databases">
        <title>Identification and characterization of horizontal gene transfer across gut microbiota members of farm animals based on homology search.</title>
        <authorList>
            <person name="Schwarzerova J."/>
            <person name="Nykrynova M."/>
            <person name="Jureckova K."/>
            <person name="Cejkova D."/>
            <person name="Rychlik I."/>
        </authorList>
    </citation>
    <scope>NUCLEOTIDE SEQUENCE</scope>
    <source>
        <strain evidence="2">84_SSukc20</strain>
    </source>
</reference>
<feature type="transmembrane region" description="Helical" evidence="1">
    <location>
        <begin position="20"/>
        <end position="37"/>
    </location>
</feature>
<keyword evidence="1" id="KW-0472">Membrane</keyword>
<organism evidence="2 3">
    <name type="scientific">Bacteroides gallinaceum</name>
    <dbReference type="NCBI Taxonomy" id="1462571"/>
    <lineage>
        <taxon>Bacteria</taxon>
        <taxon>Pseudomonadati</taxon>
        <taxon>Bacteroidota</taxon>
        <taxon>Bacteroidia</taxon>
        <taxon>Bacteroidales</taxon>
        <taxon>Bacteroidaceae</taxon>
        <taxon>Bacteroides</taxon>
    </lineage>
</organism>